<organism evidence="1">
    <name type="scientific">candidate division WOR-3 bacterium</name>
    <dbReference type="NCBI Taxonomy" id="2052148"/>
    <lineage>
        <taxon>Bacteria</taxon>
        <taxon>Bacteria division WOR-3</taxon>
    </lineage>
</organism>
<reference evidence="1" key="1">
    <citation type="journal article" date="2020" name="mSystems">
        <title>Genome- and Community-Level Interaction Insights into Carbon Utilization and Element Cycling Functions of Hydrothermarchaeota in Hydrothermal Sediment.</title>
        <authorList>
            <person name="Zhou Z."/>
            <person name="Liu Y."/>
            <person name="Xu W."/>
            <person name="Pan J."/>
            <person name="Luo Z.H."/>
            <person name="Li M."/>
        </authorList>
    </citation>
    <scope>NUCLEOTIDE SEQUENCE [LARGE SCALE GENOMIC DNA]</scope>
    <source>
        <strain evidence="1">SpSt-906</strain>
    </source>
</reference>
<accession>A0A7C3UWF7</accession>
<gene>
    <name evidence="1" type="ORF">ENX07_03415</name>
</gene>
<name>A0A7C3UWF7_UNCW3</name>
<dbReference type="EMBL" id="DTMQ01000019">
    <property type="protein sequence ID" value="HGE99102.1"/>
    <property type="molecule type" value="Genomic_DNA"/>
</dbReference>
<dbReference type="AlphaFoldDB" id="A0A7C3UWF7"/>
<proteinExistence type="predicted"/>
<dbReference type="Gene3D" id="2.60.40.10">
    <property type="entry name" value="Immunoglobulins"/>
    <property type="match status" value="1"/>
</dbReference>
<sequence length="247" mass="29109">MRKDIILFLLLFFFFCSEAPKVSSPSYERVVLCEFFTHIRCSYCPYAARTLDSLEKEFNDSIAIIAYHRRRLGDTLSPAYCENRAHFYYQDDIEPTIFFDGEGPVRTEDPSLNYSVFKGMIERKRGIKPKLQLCLTESLFTNTLKLRTTIVKFDTLRFDSLHLFFLLTEDSVRCLLPGGSDSIFNKVVRVMWPDEDGIPLEINQDTIRNEFTLPWRPEWQKERFQVVVFIQDEVNKEVLVCVKRRLL</sequence>
<dbReference type="InterPro" id="IPR013783">
    <property type="entry name" value="Ig-like_fold"/>
</dbReference>
<dbReference type="InterPro" id="IPR036249">
    <property type="entry name" value="Thioredoxin-like_sf"/>
</dbReference>
<comment type="caution">
    <text evidence="1">The sequence shown here is derived from an EMBL/GenBank/DDBJ whole genome shotgun (WGS) entry which is preliminary data.</text>
</comment>
<evidence type="ECO:0000313" key="1">
    <source>
        <dbReference type="EMBL" id="HGE99102.1"/>
    </source>
</evidence>
<evidence type="ECO:0008006" key="2">
    <source>
        <dbReference type="Google" id="ProtNLM"/>
    </source>
</evidence>
<protein>
    <recommendedName>
        <fullName evidence="2">Omp28-related outer membrane protein</fullName>
    </recommendedName>
</protein>
<dbReference type="SUPFAM" id="SSF52833">
    <property type="entry name" value="Thioredoxin-like"/>
    <property type="match status" value="1"/>
</dbReference>